<keyword evidence="6 10" id="KW-0472">Membrane</keyword>
<dbReference type="AlphaFoldDB" id="A0A7J7KPF2"/>
<dbReference type="GO" id="GO:0022841">
    <property type="term" value="F:potassium ion leak channel activity"/>
    <property type="evidence" value="ECO:0007669"/>
    <property type="project" value="TreeGrafter"/>
</dbReference>
<comment type="subcellular location">
    <subcellularLocation>
        <location evidence="1">Membrane</location>
        <topology evidence="1">Multi-pass membrane protein</topology>
    </subcellularLocation>
</comment>
<feature type="region of interest" description="Disordered" evidence="9">
    <location>
        <begin position="351"/>
        <end position="370"/>
    </location>
</feature>
<dbReference type="Pfam" id="PF07885">
    <property type="entry name" value="Ion_trans_2"/>
    <property type="match status" value="2"/>
</dbReference>
<dbReference type="PANTHER" id="PTHR11003">
    <property type="entry name" value="POTASSIUM CHANNEL, SUBFAMILY K"/>
    <property type="match status" value="1"/>
</dbReference>
<keyword evidence="7 8" id="KW-0407">Ion channel</keyword>
<evidence type="ECO:0000256" key="4">
    <source>
        <dbReference type="ARBA" id="ARBA00022989"/>
    </source>
</evidence>
<feature type="compositionally biased region" description="Polar residues" evidence="9">
    <location>
        <begin position="352"/>
        <end position="362"/>
    </location>
</feature>
<evidence type="ECO:0000256" key="3">
    <source>
        <dbReference type="ARBA" id="ARBA00022692"/>
    </source>
</evidence>
<dbReference type="InterPro" id="IPR003280">
    <property type="entry name" value="2pore_dom_K_chnl"/>
</dbReference>
<keyword evidence="4 10" id="KW-1133">Transmembrane helix</keyword>
<keyword evidence="3 8" id="KW-0812">Transmembrane</keyword>
<feature type="transmembrane region" description="Helical" evidence="10">
    <location>
        <begin position="185"/>
        <end position="203"/>
    </location>
</feature>
<evidence type="ECO:0000256" key="10">
    <source>
        <dbReference type="SAM" id="Phobius"/>
    </source>
</evidence>
<feature type="domain" description="Potassium channel" evidence="11">
    <location>
        <begin position="86"/>
        <end position="144"/>
    </location>
</feature>
<evidence type="ECO:0000259" key="11">
    <source>
        <dbReference type="Pfam" id="PF07885"/>
    </source>
</evidence>
<dbReference type="OrthoDB" id="297496at2759"/>
<reference evidence="12" key="1">
    <citation type="submission" date="2020-06" db="EMBL/GenBank/DDBJ databases">
        <title>Draft genome of Bugula neritina, a colonial animal packing powerful symbionts and potential medicines.</title>
        <authorList>
            <person name="Rayko M."/>
        </authorList>
    </citation>
    <scope>NUCLEOTIDE SEQUENCE [LARGE SCALE GENOMIC DNA]</scope>
    <source>
        <strain evidence="12">Kwan_BN1</strain>
    </source>
</reference>
<dbReference type="GO" id="GO:0030322">
    <property type="term" value="P:stabilization of membrane potential"/>
    <property type="evidence" value="ECO:0007669"/>
    <property type="project" value="TreeGrafter"/>
</dbReference>
<comment type="similarity">
    <text evidence="8">Belongs to the two pore domain potassium channel (TC 1.A.1.8) family.</text>
</comment>
<keyword evidence="13" id="KW-1185">Reference proteome</keyword>
<feature type="transmembrane region" description="Helical" evidence="10">
    <location>
        <begin position="239"/>
        <end position="260"/>
    </location>
</feature>
<evidence type="ECO:0000256" key="2">
    <source>
        <dbReference type="ARBA" id="ARBA00022448"/>
    </source>
</evidence>
<evidence type="ECO:0000256" key="6">
    <source>
        <dbReference type="ARBA" id="ARBA00023136"/>
    </source>
</evidence>
<feature type="region of interest" description="Disordered" evidence="9">
    <location>
        <begin position="286"/>
        <end position="323"/>
    </location>
</feature>
<sequence length="450" mass="49977">MYAYTGAKLFQSIEEKNEELAKGSLIESKHHFLDLVKTGIGSPLVDQKNWTKMVDRLLNYYVEDLATAASHGVDITDVTQHEYQSERKWDFWGSLFYAGTVFTTIGYGNFAPVTTEGKVATIVYGTVGIPLCLILLADLGNLITKIIKFFVKKIKKHLYVGSKKNLRDQWPPQDEIDSMTGKSSFVVLSFICILYFCCGAFMYKTWEDDWTYLDAVYFIFVSTSTIGFGDVLPSQPKKFIFTSIYIFIGLSLLSSGFTMIQELLESRISGAKRDLDCVLGIEKKEGESIHSTPASPEPTSSVRSSKHEGATSTTADMSQSVVDNQPQEVITTTLTQNMPVQPSPMPVVEETVTAQHDSSSLQAAPPSKRPENVRFKAKEFENNNLFFAPNSRYEESMKPSTRLRKPLATTWLGTANSANSSTSGDVKVNETKIVNLDDGVLSVEATIVLD</sequence>
<organism evidence="12 13">
    <name type="scientific">Bugula neritina</name>
    <name type="common">Brown bryozoan</name>
    <name type="synonym">Sertularia neritina</name>
    <dbReference type="NCBI Taxonomy" id="10212"/>
    <lineage>
        <taxon>Eukaryota</taxon>
        <taxon>Metazoa</taxon>
        <taxon>Spiralia</taxon>
        <taxon>Lophotrochozoa</taxon>
        <taxon>Bryozoa</taxon>
        <taxon>Gymnolaemata</taxon>
        <taxon>Cheilostomatida</taxon>
        <taxon>Flustrina</taxon>
        <taxon>Buguloidea</taxon>
        <taxon>Bugulidae</taxon>
        <taxon>Bugula</taxon>
    </lineage>
</organism>
<evidence type="ECO:0000256" key="8">
    <source>
        <dbReference type="RuleBase" id="RU003857"/>
    </source>
</evidence>
<dbReference type="GO" id="GO:0015271">
    <property type="term" value="F:outward rectifier potassium channel activity"/>
    <property type="evidence" value="ECO:0007669"/>
    <property type="project" value="TreeGrafter"/>
</dbReference>
<evidence type="ECO:0000313" key="12">
    <source>
        <dbReference type="EMBL" id="KAF6040028.1"/>
    </source>
</evidence>
<dbReference type="PANTHER" id="PTHR11003:SF335">
    <property type="entry name" value="POTASSIUM CHANNEL DOMAIN-CONTAINING PROTEIN"/>
    <property type="match status" value="1"/>
</dbReference>
<dbReference type="InterPro" id="IPR013099">
    <property type="entry name" value="K_chnl_dom"/>
</dbReference>
<dbReference type="EMBL" id="VXIV02000188">
    <property type="protein sequence ID" value="KAF6040028.1"/>
    <property type="molecule type" value="Genomic_DNA"/>
</dbReference>
<name>A0A7J7KPF2_BUGNE</name>
<feature type="transmembrane region" description="Helical" evidence="10">
    <location>
        <begin position="91"/>
        <end position="110"/>
    </location>
</feature>
<gene>
    <name evidence="12" type="ORF">EB796_001715</name>
</gene>
<dbReference type="GO" id="GO:0005886">
    <property type="term" value="C:plasma membrane"/>
    <property type="evidence" value="ECO:0007669"/>
    <property type="project" value="TreeGrafter"/>
</dbReference>
<evidence type="ECO:0000256" key="7">
    <source>
        <dbReference type="ARBA" id="ARBA00023303"/>
    </source>
</evidence>
<evidence type="ECO:0000256" key="1">
    <source>
        <dbReference type="ARBA" id="ARBA00004141"/>
    </source>
</evidence>
<protein>
    <recommendedName>
        <fullName evidence="11">Potassium channel domain-containing protein</fullName>
    </recommendedName>
</protein>
<feature type="transmembrane region" description="Helical" evidence="10">
    <location>
        <begin position="215"/>
        <end position="232"/>
    </location>
</feature>
<comment type="caution">
    <text evidence="12">The sequence shown here is derived from an EMBL/GenBank/DDBJ whole genome shotgun (WGS) entry which is preliminary data.</text>
</comment>
<evidence type="ECO:0000256" key="9">
    <source>
        <dbReference type="SAM" id="MobiDB-lite"/>
    </source>
</evidence>
<feature type="compositionally biased region" description="Polar residues" evidence="9">
    <location>
        <begin position="310"/>
        <end position="323"/>
    </location>
</feature>
<dbReference type="Proteomes" id="UP000593567">
    <property type="component" value="Unassembled WGS sequence"/>
</dbReference>
<evidence type="ECO:0000313" key="13">
    <source>
        <dbReference type="Proteomes" id="UP000593567"/>
    </source>
</evidence>
<dbReference type="SUPFAM" id="SSF81324">
    <property type="entry name" value="Voltage-gated potassium channels"/>
    <property type="match status" value="2"/>
</dbReference>
<evidence type="ECO:0000256" key="5">
    <source>
        <dbReference type="ARBA" id="ARBA00023065"/>
    </source>
</evidence>
<feature type="compositionally biased region" description="Polar residues" evidence="9">
    <location>
        <begin position="289"/>
        <end position="303"/>
    </location>
</feature>
<feature type="domain" description="Potassium channel" evidence="11">
    <location>
        <begin position="191"/>
        <end position="265"/>
    </location>
</feature>
<feature type="transmembrane region" description="Helical" evidence="10">
    <location>
        <begin position="122"/>
        <end position="143"/>
    </location>
</feature>
<accession>A0A7J7KPF2</accession>
<keyword evidence="5 8" id="KW-0406">Ion transport</keyword>
<proteinExistence type="inferred from homology"/>
<keyword evidence="2 8" id="KW-0813">Transport</keyword>
<dbReference type="Gene3D" id="1.10.287.70">
    <property type="match status" value="1"/>
</dbReference>
<dbReference type="PRINTS" id="PR01333">
    <property type="entry name" value="2POREKCHANEL"/>
</dbReference>